<keyword evidence="3" id="KW-1185">Reference proteome</keyword>
<accession>A0ABS5W6F5</accession>
<comment type="caution">
    <text evidence="2">The sequence shown here is derived from an EMBL/GenBank/DDBJ whole genome shotgun (WGS) entry which is preliminary data.</text>
</comment>
<sequence length="84" mass="9125">MSVGLMVYQPYDVSFSALLLAAAATAVVPSPPDVPGAKVVQAQVRAVILEPVIVRQDRGLDETRKDAPQAQRTTREGKVLYEFQ</sequence>
<name>A0ABS5W6F5_9SPHN</name>
<feature type="region of interest" description="Disordered" evidence="1">
    <location>
        <begin position="59"/>
        <end position="84"/>
    </location>
</feature>
<gene>
    <name evidence="2" type="ORF">KK137_11360</name>
</gene>
<protein>
    <recommendedName>
        <fullName evidence="4">Secreted protein</fullName>
    </recommendedName>
</protein>
<organism evidence="2 3">
    <name type="scientific">Croceibacterium selenioxidans</name>
    <dbReference type="NCBI Taxonomy" id="2838833"/>
    <lineage>
        <taxon>Bacteria</taxon>
        <taxon>Pseudomonadati</taxon>
        <taxon>Pseudomonadota</taxon>
        <taxon>Alphaproteobacteria</taxon>
        <taxon>Sphingomonadales</taxon>
        <taxon>Erythrobacteraceae</taxon>
        <taxon>Croceibacterium</taxon>
    </lineage>
</organism>
<reference evidence="2 3" key="1">
    <citation type="submission" date="2021-05" db="EMBL/GenBank/DDBJ databases">
        <title>Croceibacterium sp. LX-88 genome sequence.</title>
        <authorList>
            <person name="Luo X."/>
        </authorList>
    </citation>
    <scope>NUCLEOTIDE SEQUENCE [LARGE SCALE GENOMIC DNA]</scope>
    <source>
        <strain evidence="2 3">LX-88</strain>
    </source>
</reference>
<evidence type="ECO:0008006" key="4">
    <source>
        <dbReference type="Google" id="ProtNLM"/>
    </source>
</evidence>
<dbReference type="RefSeq" id="WP_214536537.1">
    <property type="nucleotide sequence ID" value="NZ_JAHFVK010000002.1"/>
</dbReference>
<dbReference type="Proteomes" id="UP000811255">
    <property type="component" value="Unassembled WGS sequence"/>
</dbReference>
<dbReference type="EMBL" id="JAHFVK010000002">
    <property type="protein sequence ID" value="MBT2134932.1"/>
    <property type="molecule type" value="Genomic_DNA"/>
</dbReference>
<evidence type="ECO:0000313" key="3">
    <source>
        <dbReference type="Proteomes" id="UP000811255"/>
    </source>
</evidence>
<evidence type="ECO:0000256" key="1">
    <source>
        <dbReference type="SAM" id="MobiDB-lite"/>
    </source>
</evidence>
<proteinExistence type="predicted"/>
<evidence type="ECO:0000313" key="2">
    <source>
        <dbReference type="EMBL" id="MBT2134932.1"/>
    </source>
</evidence>